<keyword evidence="3" id="KW-1185">Reference proteome</keyword>
<evidence type="ECO:0000313" key="2">
    <source>
        <dbReference type="EMBL" id="RPA28172.1"/>
    </source>
</evidence>
<dbReference type="Proteomes" id="UP000278855">
    <property type="component" value="Unassembled WGS sequence"/>
</dbReference>
<reference evidence="4" key="2">
    <citation type="submission" date="2018-11" db="EMBL/GenBank/DDBJ databases">
        <title>Shewanella sp. R106.</title>
        <authorList>
            <person name="Hwang Y.J."/>
            <person name="Hwang C.Y."/>
        </authorList>
    </citation>
    <scope>NUCLEOTIDE SEQUENCE [LARGE SCALE GENOMIC DNA]</scope>
    <source>
        <strain evidence="4">R106</strain>
    </source>
</reference>
<dbReference type="Proteomes" id="UP000273778">
    <property type="component" value="Chromosome"/>
</dbReference>
<dbReference type="OrthoDB" id="9178514at2"/>
<dbReference type="InterPro" id="IPR016024">
    <property type="entry name" value="ARM-type_fold"/>
</dbReference>
<gene>
    <name evidence="2" type="ORF">EGC77_15770</name>
    <name evidence="1" type="ORF">EGC80_06440</name>
</gene>
<organism evidence="2 4">
    <name type="scientific">Shewanella psychromarinicola</name>
    <dbReference type="NCBI Taxonomy" id="2487742"/>
    <lineage>
        <taxon>Bacteria</taxon>
        <taxon>Pseudomonadati</taxon>
        <taxon>Pseudomonadota</taxon>
        <taxon>Gammaproteobacteria</taxon>
        <taxon>Alteromonadales</taxon>
        <taxon>Shewanellaceae</taxon>
        <taxon>Shewanella</taxon>
    </lineage>
</organism>
<evidence type="ECO:0000313" key="1">
    <source>
        <dbReference type="EMBL" id="AZG34597.1"/>
    </source>
</evidence>
<evidence type="ECO:0000313" key="3">
    <source>
        <dbReference type="Proteomes" id="UP000273778"/>
    </source>
</evidence>
<proteinExistence type="predicted"/>
<dbReference type="KEGG" id="spsr:EGC80_06440"/>
<dbReference type="SUPFAM" id="SSF48371">
    <property type="entry name" value="ARM repeat"/>
    <property type="match status" value="1"/>
</dbReference>
<dbReference type="EMBL" id="RKKB01000008">
    <property type="protein sequence ID" value="RPA28172.1"/>
    <property type="molecule type" value="Genomic_DNA"/>
</dbReference>
<sequence>MPLEETKARILAASETAEGLLAQVNDLYVEEIRSEERILKDALSELHNSGEIDLVEIIRSVDKSSCGHNFFTILHAFEDVLPSLNASVEDVLRCLVHLTQQSGRDLAGAFERFCSMEVNRPRDSVGFILAQSELGTYAPFLSSSILTYDSNCVTEAIQMTEKLISHKNEVVRTQAYFTLGMLDVGEAHANTIWDLFNICICSERESGCCAAILRSILHFGQTFPSYWLQIEELMPTFVEGAPPEVLHEISNIIAFQRIDLPDGILGYLVKQLTNVSPEHNGTISNINCILVNLIKSESFLSAVELLESLLAIGVKITDLGDFSNELLSQRRDLLNHIITRWFLSGESLLCHGVLDLLNDVTGKDIELKAEIALLDDGVKQVFVSYKAVGWLFTRPIAAASFILSIYERASRTTRIELDKVLYDPLLLSYPGELKRFFQSCIDKGFQVRPCERLLGKLQAYHSDIDKISGLKELMAPKENISVYWKASNKSMQAAYEDASRGSIIDLIATKHALLYGNSSIFYVHQGGRGQVRQEMQMQSFSQSTEMPRLNVFDPVSLDYILRMYRFERLKNEADS</sequence>
<name>A0A3N4DUF9_9GAMM</name>
<dbReference type="RefSeq" id="WP_124013481.1">
    <property type="nucleotide sequence ID" value="NZ_CP034073.1"/>
</dbReference>
<reference evidence="1 3" key="1">
    <citation type="submission" date="2018-11" db="EMBL/GenBank/DDBJ databases">
        <title>Shewanella sp. M2.</title>
        <authorList>
            <person name="Hwang Y.J."/>
            <person name="Hwang C.Y."/>
        </authorList>
    </citation>
    <scope>NUCLEOTIDE SEQUENCE [LARGE SCALE GENOMIC DNA]</scope>
    <source>
        <strain evidence="1 3">M2</strain>
    </source>
</reference>
<dbReference type="EMBL" id="CP034073">
    <property type="protein sequence ID" value="AZG34597.1"/>
    <property type="molecule type" value="Genomic_DNA"/>
</dbReference>
<reference evidence="2" key="3">
    <citation type="submission" date="2018-11" db="EMBL/GenBank/DDBJ databases">
        <authorList>
            <person name="Hwang Y.J."/>
            <person name="Hwang C.Y."/>
        </authorList>
    </citation>
    <scope>NUCLEOTIDE SEQUENCE</scope>
    <source>
        <strain evidence="2">R106</strain>
    </source>
</reference>
<protein>
    <submittedName>
        <fullName evidence="2">Uncharacterized protein</fullName>
    </submittedName>
</protein>
<evidence type="ECO:0000313" key="4">
    <source>
        <dbReference type="Proteomes" id="UP000278855"/>
    </source>
</evidence>
<accession>A0A3N4DUF9</accession>
<dbReference type="AlphaFoldDB" id="A0A3N4DUF9"/>